<feature type="domain" description="Acetophenone carboxylase-like C-terminal" evidence="5">
    <location>
        <begin position="570"/>
        <end position="732"/>
    </location>
</feature>
<comment type="similarity">
    <text evidence="1">Belongs to the oxoprolinase family.</text>
</comment>
<dbReference type="Proteomes" id="UP001304671">
    <property type="component" value="Unassembled WGS sequence"/>
</dbReference>
<reference evidence="6 7" key="1">
    <citation type="submission" date="2023-12" db="EMBL/GenBank/DDBJ databases">
        <title>Novel species of the genus Arcicella isolated from rivers.</title>
        <authorList>
            <person name="Lu H."/>
        </authorList>
    </citation>
    <scope>NUCLEOTIDE SEQUENCE [LARGE SCALE GENOMIC DNA]</scope>
    <source>
        <strain evidence="6 7">LMG 21963</strain>
    </source>
</reference>
<dbReference type="InterPro" id="IPR002821">
    <property type="entry name" value="Hydantoinase_A"/>
</dbReference>
<accession>A0ABU5QQZ0</accession>
<proteinExistence type="inferred from homology"/>
<dbReference type="Pfam" id="PF19278">
    <property type="entry name" value="Hydant_A_C"/>
    <property type="match status" value="1"/>
</dbReference>
<dbReference type="InterPro" id="IPR049517">
    <property type="entry name" value="ACX-like_C"/>
</dbReference>
<evidence type="ECO:0000259" key="4">
    <source>
        <dbReference type="Pfam" id="PF05378"/>
    </source>
</evidence>
<dbReference type="RefSeq" id="WP_323251175.1">
    <property type="nucleotide sequence ID" value="NZ_JAYFUL010000031.1"/>
</dbReference>
<dbReference type="Pfam" id="PF02538">
    <property type="entry name" value="Hydantoinase_B"/>
    <property type="match status" value="1"/>
</dbReference>
<dbReference type="InterPro" id="IPR045079">
    <property type="entry name" value="Oxoprolinase-like"/>
</dbReference>
<evidence type="ECO:0000259" key="3">
    <source>
        <dbReference type="Pfam" id="PF02538"/>
    </source>
</evidence>
<keyword evidence="7" id="KW-1185">Reference proteome</keyword>
<dbReference type="Pfam" id="PF01968">
    <property type="entry name" value="Hydantoinase_A"/>
    <property type="match status" value="1"/>
</dbReference>
<dbReference type="InterPro" id="IPR008040">
    <property type="entry name" value="Hydant_A_N"/>
</dbReference>
<evidence type="ECO:0000313" key="7">
    <source>
        <dbReference type="Proteomes" id="UP001304671"/>
    </source>
</evidence>
<gene>
    <name evidence="6" type="ORF">VB264_17000</name>
</gene>
<dbReference type="EMBL" id="JAYFUL010000031">
    <property type="protein sequence ID" value="MEA5259500.1"/>
    <property type="molecule type" value="Genomic_DNA"/>
</dbReference>
<evidence type="ECO:0000256" key="1">
    <source>
        <dbReference type="ARBA" id="ARBA00010403"/>
    </source>
</evidence>
<evidence type="ECO:0000259" key="5">
    <source>
        <dbReference type="Pfam" id="PF19278"/>
    </source>
</evidence>
<dbReference type="InterPro" id="IPR003692">
    <property type="entry name" value="Hydantoinase_B"/>
</dbReference>
<dbReference type="PANTHER" id="PTHR11365:SF23">
    <property type="entry name" value="HYPOTHETICAL 5-OXOPROLINASE (EUROFUNG)-RELATED"/>
    <property type="match status" value="1"/>
</dbReference>
<comment type="caution">
    <text evidence="6">The sequence shown here is derived from an EMBL/GenBank/DDBJ whole genome shotgun (WGS) entry which is preliminary data.</text>
</comment>
<evidence type="ECO:0000313" key="6">
    <source>
        <dbReference type="EMBL" id="MEA5259500.1"/>
    </source>
</evidence>
<organism evidence="6 7">
    <name type="scientific">Arcicella aquatica</name>
    <dbReference type="NCBI Taxonomy" id="217141"/>
    <lineage>
        <taxon>Bacteria</taxon>
        <taxon>Pseudomonadati</taxon>
        <taxon>Bacteroidota</taxon>
        <taxon>Cytophagia</taxon>
        <taxon>Cytophagales</taxon>
        <taxon>Flectobacillaceae</taxon>
        <taxon>Arcicella</taxon>
    </lineage>
</organism>
<feature type="domain" description="Hydantoinase A/oxoprolinase" evidence="2">
    <location>
        <begin position="275"/>
        <end position="553"/>
    </location>
</feature>
<feature type="domain" description="Hydantoinase B/oxoprolinase" evidence="3">
    <location>
        <begin position="754"/>
        <end position="1257"/>
    </location>
</feature>
<dbReference type="PANTHER" id="PTHR11365">
    <property type="entry name" value="5-OXOPROLINASE RELATED"/>
    <property type="match status" value="1"/>
</dbReference>
<evidence type="ECO:0000259" key="2">
    <source>
        <dbReference type="Pfam" id="PF01968"/>
    </source>
</evidence>
<protein>
    <submittedName>
        <fullName evidence="6">Hydantoinase B/oxoprolinase family protein</fullName>
    </submittedName>
</protein>
<sequence>MELQKTFNISIDTGGTFTDCVASDNDGNQYRYKILSNSSLRGEIIEQINLQTFKVKSSWFLKRDILAGYAFTLFNHSFQAEVVSFDIESNTLTINQPLPELLGSQVLSFALTAFEEAPVLGARLITQTGLKEAFPPIQIRIGSTKGTNALLEMKGAKTAFLVTKGFKDLLVIGNQSRPDIFALNIVRPEPLYSEVVEVNEQIDKDGNVLESIDVSMLEEQAKRLKDKGILAIAICLKNAYRNNIHEKQLKEVLLKYFKYVNISTELSKQIKFLNRAETTVVNAYLSPIINTYINNISAQIPDKHFKVMTSAGSLVNAHHFHPKDSLLSGPAGGVVGAAYIAKVSGFEKIVTFDMGGTSTDVARYDGNFDYQFSQKIGNGQIFSPSLAIETVAAGGGSICSFDGFKLSVGPESAGSMPGPACYGAGGELTITDVNLLLGRLDIQQFSIPVFPEKAAEKLQELLAKIGEKTGVQPEKEEILEGFRAIANEKMADTVRKISIAKGYSIHDYALVAFGGAGGLHACGIANLLNINTILLPKDAGLLSAFGIDKAQVERFAERSVLEIFNEKLNNYLPELFKQAEEEVISTLKNDGVEASTIRFKSHSLYLRFKGQDSTIEIAWQNFDAILATFKAKYTAIFGHWIESRAIELESIRVNAYEFSEKELLEETAIFEEYFPQENHSVKAFFNKQWQNVPVYFRNQLGNGAIIKGFALILDPFSTTVIEQGWILKIDSHGTAIIQKEAVAVIDNEIDNQETQLELFTNRFMTIAENMGLLLQRTALSVNVKERLDFSCALLDASGELIANAPHIPVHLGSLGVCVRSVLKYINIDKGDVVVTNHPKFGGSHLPDITLISSVYSFDNQLIGYVVNRCHHSEVGGVRPASMPPYSKNLAEEGIVIPPMYLVKNGEMRWDAIKELLLSGAYPTRAIEENLADLNAALAANRNGEEALQALVQEHSLSKVHFYMNRLKTYSESRMREKLQQFGQGVYHAEEFLDNHEPLKVQVNIQANGCTIDFTGSATTDSGNLNANIAIVNSVVIYVLRLLLNEKIPLNDGILKAVELIIPEKSILNPDYPDNPKDCPAVVGGNVELSQRLTDTLLKAFGIVACSQGTMNNFLFGNKTFGYYETICGGSGAGEGFDGTSGVHTHMTNTRITDAEIMELRYPVYLNRFEIREGSAGKGKYKGGDGIIREVTFLEDVEVSLLRQHLNTQPYGLNGGNAGASGKHLLTRTDGAVTSDNEITAHAGDKLTIWTPGGGGFGIA</sequence>
<feature type="domain" description="Hydantoinase/oxoprolinase N-terminal" evidence="4">
    <location>
        <begin position="117"/>
        <end position="256"/>
    </location>
</feature>
<dbReference type="Pfam" id="PF05378">
    <property type="entry name" value="Hydant_A_N"/>
    <property type="match status" value="1"/>
</dbReference>
<name>A0ABU5QQZ0_9BACT</name>